<dbReference type="GO" id="GO:0010945">
    <property type="term" value="F:coenzyme A diphosphatase activity"/>
    <property type="evidence" value="ECO:0007669"/>
    <property type="project" value="InterPro"/>
</dbReference>
<evidence type="ECO:0000256" key="6">
    <source>
        <dbReference type="ARBA" id="ARBA00023211"/>
    </source>
</evidence>
<comment type="cofactor">
    <cofactor evidence="1">
        <name>Mn(2+)</name>
        <dbReference type="ChEBI" id="CHEBI:29035"/>
    </cofactor>
</comment>
<name>A0A8J3G4L4_9BACT</name>
<dbReference type="AlphaFoldDB" id="A0A8J3G4L4"/>
<feature type="domain" description="Nudix hydrolase" evidence="7">
    <location>
        <begin position="45"/>
        <end position="181"/>
    </location>
</feature>
<keyword evidence="9" id="KW-1185">Reference proteome</keyword>
<dbReference type="Gene3D" id="3.90.79.10">
    <property type="entry name" value="Nucleoside Triphosphate Pyrophosphohydrolase"/>
    <property type="match status" value="1"/>
</dbReference>
<dbReference type="Proteomes" id="UP000642809">
    <property type="component" value="Unassembled WGS sequence"/>
</dbReference>
<dbReference type="InterPro" id="IPR015797">
    <property type="entry name" value="NUDIX_hydrolase-like_dom_sf"/>
</dbReference>
<dbReference type="EMBL" id="BMYF01000003">
    <property type="protein sequence ID" value="GHB28902.1"/>
    <property type="molecule type" value="Genomic_DNA"/>
</dbReference>
<comment type="caution">
    <text evidence="8">The sequence shown here is derived from an EMBL/GenBank/DDBJ whole genome shotgun (WGS) entry which is preliminary data.</text>
</comment>
<evidence type="ECO:0000256" key="2">
    <source>
        <dbReference type="ARBA" id="ARBA00001946"/>
    </source>
</evidence>
<proteinExistence type="predicted"/>
<dbReference type="SUPFAM" id="SSF55811">
    <property type="entry name" value="Nudix"/>
    <property type="match status" value="1"/>
</dbReference>
<dbReference type="InterPro" id="IPR000086">
    <property type="entry name" value="NUDIX_hydrolase_dom"/>
</dbReference>
<dbReference type="RefSeq" id="WP_189579075.1">
    <property type="nucleotide sequence ID" value="NZ_BMYF01000003.1"/>
</dbReference>
<evidence type="ECO:0000256" key="5">
    <source>
        <dbReference type="ARBA" id="ARBA00022842"/>
    </source>
</evidence>
<evidence type="ECO:0000256" key="3">
    <source>
        <dbReference type="ARBA" id="ARBA00022723"/>
    </source>
</evidence>
<dbReference type="Pfam" id="PF00293">
    <property type="entry name" value="NUDIX"/>
    <property type="match status" value="1"/>
</dbReference>
<keyword evidence="3" id="KW-0479">Metal-binding</keyword>
<keyword evidence="5" id="KW-0460">Magnesium</keyword>
<accession>A0A8J3G4L4</accession>
<evidence type="ECO:0000313" key="8">
    <source>
        <dbReference type="EMBL" id="GHB28902.1"/>
    </source>
</evidence>
<comment type="cofactor">
    <cofactor evidence="2">
        <name>Mg(2+)</name>
        <dbReference type="ChEBI" id="CHEBI:18420"/>
    </cofactor>
</comment>
<organism evidence="8 9">
    <name type="scientific">Mongoliitalea lutea</name>
    <dbReference type="NCBI Taxonomy" id="849756"/>
    <lineage>
        <taxon>Bacteria</taxon>
        <taxon>Pseudomonadati</taxon>
        <taxon>Bacteroidota</taxon>
        <taxon>Cytophagia</taxon>
        <taxon>Cytophagales</taxon>
        <taxon>Cyclobacteriaceae</taxon>
        <taxon>Mongoliitalea</taxon>
    </lineage>
</organism>
<dbReference type="InterPro" id="IPR045121">
    <property type="entry name" value="CoAse"/>
</dbReference>
<protein>
    <submittedName>
        <fullName evidence="8">Coenzyme A pyrophosphatase</fullName>
    </submittedName>
</protein>
<keyword evidence="6" id="KW-0464">Manganese</keyword>
<dbReference type="PANTHER" id="PTHR12992:SF11">
    <property type="entry name" value="MITOCHONDRIAL COENZYME A DIPHOSPHATASE NUDT8"/>
    <property type="match status" value="1"/>
</dbReference>
<gene>
    <name evidence="8" type="ORF">GCM10008106_07070</name>
</gene>
<dbReference type="PROSITE" id="PS51462">
    <property type="entry name" value="NUDIX"/>
    <property type="match status" value="1"/>
</dbReference>
<dbReference type="PANTHER" id="PTHR12992">
    <property type="entry name" value="NUDIX HYDROLASE"/>
    <property type="match status" value="1"/>
</dbReference>
<dbReference type="CDD" id="cd03426">
    <property type="entry name" value="NUDIX_CoAse_Nudt7"/>
    <property type="match status" value="1"/>
</dbReference>
<evidence type="ECO:0000259" key="7">
    <source>
        <dbReference type="PROSITE" id="PS51462"/>
    </source>
</evidence>
<evidence type="ECO:0000256" key="1">
    <source>
        <dbReference type="ARBA" id="ARBA00001936"/>
    </source>
</evidence>
<evidence type="ECO:0000256" key="4">
    <source>
        <dbReference type="ARBA" id="ARBA00022801"/>
    </source>
</evidence>
<reference evidence="8" key="1">
    <citation type="journal article" date="2014" name="Int. J. Syst. Evol. Microbiol.">
        <title>Complete genome sequence of Corynebacterium casei LMG S-19264T (=DSM 44701T), isolated from a smear-ripened cheese.</title>
        <authorList>
            <consortium name="US DOE Joint Genome Institute (JGI-PGF)"/>
            <person name="Walter F."/>
            <person name="Albersmeier A."/>
            <person name="Kalinowski J."/>
            <person name="Ruckert C."/>
        </authorList>
    </citation>
    <scope>NUCLEOTIDE SEQUENCE</scope>
    <source>
        <strain evidence="8">KCTC 23224</strain>
    </source>
</reference>
<sequence length="213" mass="24093">MEFKELVKVLERMMAMPLPGREGQVTMAPQSRMNEEQYRASIREDHRKGAVLMLFYPHPNGTYLPFIKRPSYEGVHSGQIAFPGGKFEEADGNLATTALRETEEEIGIDSSKVHLLGSLSEVYIPPSNFMVYPYIGITESLPEFNPDPLEVERIIECSFHQLLDKGNRKIGTVRSSAGLIKAPYFELAQETVWGATAMILGEFTYMWKQATRN</sequence>
<evidence type="ECO:0000313" key="9">
    <source>
        <dbReference type="Proteomes" id="UP000642809"/>
    </source>
</evidence>
<dbReference type="GO" id="GO:0046872">
    <property type="term" value="F:metal ion binding"/>
    <property type="evidence" value="ECO:0007669"/>
    <property type="project" value="UniProtKB-KW"/>
</dbReference>
<reference evidence="8" key="2">
    <citation type="submission" date="2020-09" db="EMBL/GenBank/DDBJ databases">
        <authorList>
            <person name="Sun Q."/>
            <person name="Kim S."/>
        </authorList>
    </citation>
    <scope>NUCLEOTIDE SEQUENCE</scope>
    <source>
        <strain evidence="8">KCTC 23224</strain>
    </source>
</reference>
<keyword evidence="4" id="KW-0378">Hydrolase</keyword>